<evidence type="ECO:0000259" key="2">
    <source>
        <dbReference type="Pfam" id="PF13649"/>
    </source>
</evidence>
<reference evidence="4" key="2">
    <citation type="submission" date="2022-03" db="EMBL/GenBank/DDBJ databases">
        <title>Genome Encyclopedia of Bacteria and Archaea VI: Functional Genomics of Type Strains.</title>
        <authorList>
            <person name="Whitman W."/>
        </authorList>
    </citation>
    <scope>NUCLEOTIDE SEQUENCE</scope>
    <source>
        <strain evidence="4">HSC-15S17</strain>
    </source>
</reference>
<evidence type="ECO:0000313" key="3">
    <source>
        <dbReference type="EMBL" id="MBV6320440.1"/>
    </source>
</evidence>
<dbReference type="GO" id="GO:0008168">
    <property type="term" value="F:methyltransferase activity"/>
    <property type="evidence" value="ECO:0007669"/>
    <property type="project" value="UniProtKB-KW"/>
</dbReference>
<dbReference type="Pfam" id="PF13649">
    <property type="entry name" value="Methyltransf_25"/>
    <property type="match status" value="1"/>
</dbReference>
<evidence type="ECO:0000313" key="5">
    <source>
        <dbReference type="Proteomes" id="UP001155901"/>
    </source>
</evidence>
<evidence type="ECO:0000313" key="6">
    <source>
        <dbReference type="Proteomes" id="UP001162889"/>
    </source>
</evidence>
<organism evidence="3 5">
    <name type="scientific">Duganella violaceipulchra</name>
    <dbReference type="NCBI Taxonomy" id="2849652"/>
    <lineage>
        <taxon>Bacteria</taxon>
        <taxon>Pseudomonadati</taxon>
        <taxon>Pseudomonadota</taxon>
        <taxon>Betaproteobacteria</taxon>
        <taxon>Burkholderiales</taxon>
        <taxon>Oxalobacteraceae</taxon>
        <taxon>Telluria group</taxon>
        <taxon>Duganella</taxon>
    </lineage>
</organism>
<dbReference type="EMBL" id="JALJZU010000016">
    <property type="protein sequence ID" value="MCP2012275.1"/>
    <property type="molecule type" value="Genomic_DNA"/>
</dbReference>
<accession>A0AA41L6Q1</accession>
<dbReference type="InterPro" id="IPR018773">
    <property type="entry name" value="MeTrfase_reg_dom_prd"/>
</dbReference>
<dbReference type="InterPro" id="IPR041698">
    <property type="entry name" value="Methyltransf_25"/>
</dbReference>
<comment type="caution">
    <text evidence="3">The sequence shown here is derived from an EMBL/GenBank/DDBJ whole genome shotgun (WGS) entry which is preliminary data.</text>
</comment>
<gene>
    <name evidence="3" type="ORF">KVP70_05785</name>
    <name evidence="4" type="ORF">L1274_006035</name>
</gene>
<dbReference type="EMBL" id="JAHTGR010000002">
    <property type="protein sequence ID" value="MBV6320440.1"/>
    <property type="molecule type" value="Genomic_DNA"/>
</dbReference>
<dbReference type="GO" id="GO:0032259">
    <property type="term" value="P:methylation"/>
    <property type="evidence" value="ECO:0007669"/>
    <property type="project" value="UniProtKB-KW"/>
</dbReference>
<dbReference type="RefSeq" id="WP_217941107.1">
    <property type="nucleotide sequence ID" value="NZ_JAHTGR010000002.1"/>
</dbReference>
<keyword evidence="6" id="KW-1185">Reference proteome</keyword>
<dbReference type="CDD" id="cd02440">
    <property type="entry name" value="AdoMet_MTases"/>
    <property type="match status" value="1"/>
</dbReference>
<sequence length="514" mass="57282">MDWTAGYASDVEYTAGFYQEQSPHMLNFVNVLNGFAPVDLDGPYNYFELGFGRGLTVNLLAAANPSGRFYAADFNPGHVAGARALSKSAELDNLTLLENSFAELAQNAVADLPQFDFITLHGIYTWVTAENRRHIVDFIARYLKPGGIVYISYNALPGWTGSLPMQRLMVEYGDAFPNRSDIQVGDAATFMQQMAEAGARYFQFNPTSQARFDSLKTHNRNYLVHEYMHKHWQPMYHADVARDLAAAKLDFAGSAELPFIYTQLYLSAEQKALINRLPDPAMRETLRDYFLNTSFRKDVFVRGARPLGSLRRHEWLRKTGVALMVPRDKASAEMKLAIGVVNSAPEVFDPICDALALRPHTLGELAALPQLQGRAFEDLVQTVVMLSASSQAVLYPAPDAVATPDAGHRMNRAIAAQTTYGDEYHALCSPLLGNGVATAYVPRLTYSLLQHHKGEVDVAMLAREGWRIMAAQGRTLTKQGVSIESAEENEQELRLAIEAIVRDTLPRWRQLKML</sequence>
<evidence type="ECO:0000313" key="4">
    <source>
        <dbReference type="EMBL" id="MCP2012275.1"/>
    </source>
</evidence>
<dbReference type="Pfam" id="PF10119">
    <property type="entry name" value="MethyTransf_Reg"/>
    <property type="match status" value="1"/>
</dbReference>
<proteinExistence type="predicted"/>
<feature type="domain" description="Methyltransferase regulatory" evidence="1">
    <location>
        <begin position="219"/>
        <end position="302"/>
    </location>
</feature>
<protein>
    <submittedName>
        <fullName evidence="3 4">SAM-dependent methyltransferase</fullName>
    </submittedName>
</protein>
<dbReference type="Proteomes" id="UP001155901">
    <property type="component" value="Unassembled WGS sequence"/>
</dbReference>
<reference evidence="3" key="1">
    <citation type="submission" date="2021-07" db="EMBL/GenBank/DDBJ databases">
        <title>Characterization of violacein-producing bacteria and related species.</title>
        <authorList>
            <person name="Wilson H.S."/>
            <person name="De Leon M.E."/>
        </authorList>
    </citation>
    <scope>NUCLEOTIDE SEQUENCE</scope>
    <source>
        <strain evidence="3">HSC-15S17</strain>
    </source>
</reference>
<keyword evidence="3" id="KW-0808">Transferase</keyword>
<evidence type="ECO:0000259" key="1">
    <source>
        <dbReference type="Pfam" id="PF10119"/>
    </source>
</evidence>
<feature type="domain" description="Methyltransferase" evidence="2">
    <location>
        <begin position="48"/>
        <end position="147"/>
    </location>
</feature>
<name>A0AA41L6Q1_9BURK</name>
<keyword evidence="3" id="KW-0489">Methyltransferase</keyword>
<dbReference type="AlphaFoldDB" id="A0AA41L6Q1"/>
<dbReference type="Proteomes" id="UP001162889">
    <property type="component" value="Unassembled WGS sequence"/>
</dbReference>